<accession>A0A8J4CT72</accession>
<name>A0A8J4CT72_9CHLO</name>
<organism evidence="3 4">
    <name type="scientific">Volvox reticuliferus</name>
    <dbReference type="NCBI Taxonomy" id="1737510"/>
    <lineage>
        <taxon>Eukaryota</taxon>
        <taxon>Viridiplantae</taxon>
        <taxon>Chlorophyta</taxon>
        <taxon>core chlorophytes</taxon>
        <taxon>Chlorophyceae</taxon>
        <taxon>CS clade</taxon>
        <taxon>Chlamydomonadales</taxon>
        <taxon>Volvocaceae</taxon>
        <taxon>Volvox</taxon>
    </lineage>
</organism>
<sequence length="1456" mass="158248">MNDDGTARKSLATSDADRSRSAPPEIRDSRGLRRWRGTTRGRVGATGWDIDGNTSGSGKPEAMGVLSGDEKRSTHDGRLLRQHGDATASRHASTSGSGPAEDIEDTGGGARGSMIDACNNGEGDISKGGPVAASAGGGLQSRCSRNRCEQNPIAAPKDLVEAMAFVRPRVQAVRFAYRSVAEDMRREVKQRRERQLRKAQELQEQLRNQTVEELWPATAAQIRRRERLQALSRRPRDLNADHSRQSSSDGLLLSLQSPPQGGEQMLQMHRQDAAPMNPPIRPWQPGHDEQRAVGSLASAQATTIAEMAIRAELDVAALATSSVPAGGGSPVRPTSPITNHQAAATMQPETAPFHDFPADESPSLEATGQREVVLAGPQRVPRIGRALSPERLPHFMAGTHLTLCNLVSPTSTAVAVKALAAAPTSPVPTDARPGEPHQQVLPRQASYALVEKRAPAVSFSPIRQGQQPQPRYSREPGPGHYDPDVADGTLSRLTRSPATVFGTARRDLNSSPTRHGCGSGTVAVAADIAWLDRDPATALDFTRRRVPTALILPEAAATTAPPSAGGDEGTGQSMLLDVRFTLVEPRVRGTPAMRKPQPPVVQVSDEDGELLERITGPTDPWAIDLATRPRRPAWGFPLLGHAGLIQSPVSRHLLDLRPVYGLVHRRVAGAPDFARTLERNAGDAERLRRLRRQPGIGEYDMEMAWSYLCRRAPQILMRLAAPRWREEDRVQGDSDGAVEVRQQQQALLELSQALDYIRPQPPAWTFAPVVRVVRHDPADPRVRGVGFGPLLSWDVNLVLVRRRLPGALPFDVGGPRRATLLDSRVLEAVRHLAPGYYEAEQAWRTAQPRPRVADFSRGFGRVADTDAPPSPDEKADLPHGTRLSLDAVAAKDATLPRRDRGAPAPMALALGRSKALPADPAYDGRTTHLPLPNPDLDLPIRPRVRNVVLEGTPGHRPLAPELSPTDALRGPGAYFPADADQALAALGPAARMVDFGRGPERDTLLGRDRLNATEVLEGNRLVLSPHMALDFVRTRPRAALIQPPHPYSAGASQDLPYLHALYDVDPGLGLLLRRAPGQLEFGTRPGRDLPLAWPAGIDPADPPYSRAVAWLGVDDVPLTQLAGFRRAPGAPDFARTRPRTPQEKGDSKEQRLLDLDPDAARDRLRRQPRRPPNLALGGGHVDPTGAGPDRHLTAWLSYRPRLDAIRRHLVPPLDVPMACQIDRDQALKADPRVGDNATGDLDGGVYRVRYRLVQRSAPVIDFGHDTGAGMRTGLAPGAVPVDLDAGNVLLLEPRLPTGWRPPLHSAGSPTRQPFGRGEGRWERPGADPAYRFLSAVGDEGPALYLRYSADNLALLRRRATAANTPAAAWGWMTSRRDAQVMQPDPARAPRPRLPSPATSRVATQLLQQLRPPSSELELLKNNLANDPRVVAIRRRDRVLQRMLDKIKAQRAALADI</sequence>
<keyword evidence="1" id="KW-0175">Coiled coil</keyword>
<reference evidence="3" key="1">
    <citation type="journal article" date="2021" name="Proc. Natl. Acad. Sci. U.S.A.">
        <title>Three genomes in the algal genus Volvox reveal the fate of a haploid sex-determining region after a transition to homothallism.</title>
        <authorList>
            <person name="Yamamoto K."/>
            <person name="Hamaji T."/>
            <person name="Kawai-Toyooka H."/>
            <person name="Matsuzaki R."/>
            <person name="Takahashi F."/>
            <person name="Nishimura Y."/>
            <person name="Kawachi M."/>
            <person name="Noguchi H."/>
            <person name="Minakuchi Y."/>
            <person name="Umen J.G."/>
            <person name="Toyoda A."/>
            <person name="Nozaki H."/>
        </authorList>
    </citation>
    <scope>NUCLEOTIDE SEQUENCE</scope>
    <source>
        <strain evidence="3">NIES-3786</strain>
    </source>
</reference>
<feature type="region of interest" description="Disordered" evidence="2">
    <location>
        <begin position="1127"/>
        <end position="1188"/>
    </location>
</feature>
<evidence type="ECO:0000313" key="3">
    <source>
        <dbReference type="EMBL" id="GIL89349.1"/>
    </source>
</evidence>
<gene>
    <name evidence="3" type="ORF">Vretifemale_17172</name>
</gene>
<feature type="region of interest" description="Disordered" evidence="2">
    <location>
        <begin position="1"/>
        <end position="123"/>
    </location>
</feature>
<dbReference type="Proteomes" id="UP000747110">
    <property type="component" value="Unassembled WGS sequence"/>
</dbReference>
<feature type="region of interest" description="Disordered" evidence="2">
    <location>
        <begin position="457"/>
        <end position="480"/>
    </location>
</feature>
<feature type="compositionally biased region" description="Basic and acidic residues" evidence="2">
    <location>
        <begin position="68"/>
        <end position="84"/>
    </location>
</feature>
<dbReference type="OrthoDB" id="546314at2759"/>
<protein>
    <submittedName>
        <fullName evidence="3">Uncharacterized protein</fullName>
    </submittedName>
</protein>
<comment type="caution">
    <text evidence="3">The sequence shown here is derived from an EMBL/GenBank/DDBJ whole genome shotgun (WGS) entry which is preliminary data.</text>
</comment>
<feature type="compositionally biased region" description="Basic and acidic residues" evidence="2">
    <location>
        <begin position="15"/>
        <end position="31"/>
    </location>
</feature>
<evidence type="ECO:0000256" key="1">
    <source>
        <dbReference type="SAM" id="Coils"/>
    </source>
</evidence>
<feature type="compositionally biased region" description="Low complexity" evidence="2">
    <location>
        <begin position="245"/>
        <end position="262"/>
    </location>
</feature>
<dbReference type="Pfam" id="PF07004">
    <property type="entry name" value="SHIPPO-rpt"/>
    <property type="match status" value="1"/>
</dbReference>
<proteinExistence type="predicted"/>
<feature type="compositionally biased region" description="Polar residues" evidence="2">
    <location>
        <begin position="461"/>
        <end position="470"/>
    </location>
</feature>
<feature type="compositionally biased region" description="Basic and acidic residues" evidence="2">
    <location>
        <begin position="1140"/>
        <end position="1162"/>
    </location>
</feature>
<feature type="coiled-coil region" evidence="1">
    <location>
        <begin position="185"/>
        <end position="212"/>
    </location>
</feature>
<keyword evidence="4" id="KW-1185">Reference proteome</keyword>
<evidence type="ECO:0000256" key="2">
    <source>
        <dbReference type="SAM" id="MobiDB-lite"/>
    </source>
</evidence>
<dbReference type="EMBL" id="BNCP01000050">
    <property type="protein sequence ID" value="GIL89349.1"/>
    <property type="molecule type" value="Genomic_DNA"/>
</dbReference>
<dbReference type="InterPro" id="IPR010736">
    <property type="entry name" value="SHIPPO-rpt"/>
</dbReference>
<evidence type="ECO:0000313" key="4">
    <source>
        <dbReference type="Proteomes" id="UP000747110"/>
    </source>
</evidence>
<feature type="compositionally biased region" description="Basic and acidic residues" evidence="2">
    <location>
        <begin position="234"/>
        <end position="244"/>
    </location>
</feature>
<feature type="region of interest" description="Disordered" evidence="2">
    <location>
        <begin position="233"/>
        <end position="264"/>
    </location>
</feature>